<feature type="compositionally biased region" description="Polar residues" evidence="7">
    <location>
        <begin position="1242"/>
        <end position="1253"/>
    </location>
</feature>
<dbReference type="GeneID" id="106462469"/>
<proteinExistence type="inferred from homology"/>
<dbReference type="SMART" id="SM00408">
    <property type="entry name" value="IGc2"/>
    <property type="match status" value="6"/>
</dbReference>
<feature type="domain" description="Ig-like" evidence="9">
    <location>
        <begin position="915"/>
        <end position="1003"/>
    </location>
</feature>
<gene>
    <name evidence="12" type="primary">LOC106462469</name>
</gene>
<feature type="region of interest" description="Disordered" evidence="7">
    <location>
        <begin position="738"/>
        <end position="848"/>
    </location>
</feature>
<organism evidence="11 12">
    <name type="scientific">Limulus polyphemus</name>
    <name type="common">Atlantic horseshoe crab</name>
    <dbReference type="NCBI Taxonomy" id="6850"/>
    <lineage>
        <taxon>Eukaryota</taxon>
        <taxon>Metazoa</taxon>
        <taxon>Ecdysozoa</taxon>
        <taxon>Arthropoda</taxon>
        <taxon>Chelicerata</taxon>
        <taxon>Merostomata</taxon>
        <taxon>Xiphosura</taxon>
        <taxon>Limulidae</taxon>
        <taxon>Limulus</taxon>
    </lineage>
</organism>
<feature type="compositionally biased region" description="Polar residues" evidence="7">
    <location>
        <begin position="791"/>
        <end position="818"/>
    </location>
</feature>
<dbReference type="SUPFAM" id="SSF48726">
    <property type="entry name" value="Immunoglobulin"/>
    <property type="match status" value="6"/>
</dbReference>
<feature type="domain" description="Ig-like" evidence="9">
    <location>
        <begin position="1969"/>
        <end position="2059"/>
    </location>
</feature>
<feature type="domain" description="Fibronectin type-III" evidence="10">
    <location>
        <begin position="1434"/>
        <end position="1529"/>
    </location>
</feature>
<dbReference type="SMART" id="SM00060">
    <property type="entry name" value="FN3"/>
    <property type="match status" value="1"/>
</dbReference>
<dbReference type="PROSITE" id="PS50011">
    <property type="entry name" value="PROTEIN_KINASE_DOM"/>
    <property type="match status" value="1"/>
</dbReference>
<keyword evidence="4 6" id="KW-0067">ATP-binding</keyword>
<evidence type="ECO:0000313" key="12">
    <source>
        <dbReference type="RefSeq" id="XP_022245821.1"/>
    </source>
</evidence>
<feature type="binding site" evidence="6">
    <location>
        <position position="1586"/>
    </location>
    <ligand>
        <name>ATP</name>
        <dbReference type="ChEBI" id="CHEBI:30616"/>
    </ligand>
</feature>
<dbReference type="RefSeq" id="XP_022245821.1">
    <property type="nucleotide sequence ID" value="XM_022390113.1"/>
</dbReference>
<dbReference type="SUPFAM" id="SSF56112">
    <property type="entry name" value="Protein kinase-like (PK-like)"/>
    <property type="match status" value="1"/>
</dbReference>
<dbReference type="SMART" id="SM00220">
    <property type="entry name" value="S_TKc"/>
    <property type="match status" value="1"/>
</dbReference>
<dbReference type="Proteomes" id="UP000694941">
    <property type="component" value="Unplaced"/>
</dbReference>
<dbReference type="SMART" id="SM00409">
    <property type="entry name" value="IG"/>
    <property type="match status" value="6"/>
</dbReference>
<feature type="region of interest" description="Disordered" evidence="7">
    <location>
        <begin position="223"/>
        <end position="249"/>
    </location>
</feature>
<dbReference type="InterPro" id="IPR008271">
    <property type="entry name" value="Ser/Thr_kinase_AS"/>
</dbReference>
<dbReference type="CDD" id="cd14103">
    <property type="entry name" value="STKc_MLCK"/>
    <property type="match status" value="1"/>
</dbReference>
<keyword evidence="2" id="KW-0677">Repeat</keyword>
<evidence type="ECO:0000256" key="1">
    <source>
        <dbReference type="ARBA" id="ARBA00006692"/>
    </source>
</evidence>
<name>A0ABM1SQB5_LIMPO</name>
<evidence type="ECO:0000256" key="2">
    <source>
        <dbReference type="ARBA" id="ARBA00022737"/>
    </source>
</evidence>
<feature type="domain" description="Ig-like" evidence="9">
    <location>
        <begin position="17"/>
        <end position="105"/>
    </location>
</feature>
<feature type="region of interest" description="Disordered" evidence="7">
    <location>
        <begin position="1860"/>
        <end position="1883"/>
    </location>
</feature>
<dbReference type="InterPro" id="IPR013783">
    <property type="entry name" value="Ig-like_fold"/>
</dbReference>
<feature type="domain" description="Ig-like" evidence="9">
    <location>
        <begin position="1014"/>
        <end position="1098"/>
    </location>
</feature>
<dbReference type="InterPro" id="IPR011009">
    <property type="entry name" value="Kinase-like_dom_sf"/>
</dbReference>
<feature type="compositionally biased region" description="Polar residues" evidence="7">
    <location>
        <begin position="625"/>
        <end position="638"/>
    </location>
</feature>
<dbReference type="InterPro" id="IPR003598">
    <property type="entry name" value="Ig_sub2"/>
</dbReference>
<dbReference type="InterPro" id="IPR017441">
    <property type="entry name" value="Protein_kinase_ATP_BS"/>
</dbReference>
<evidence type="ECO:0000256" key="3">
    <source>
        <dbReference type="ARBA" id="ARBA00022741"/>
    </source>
</evidence>
<evidence type="ECO:0000259" key="8">
    <source>
        <dbReference type="PROSITE" id="PS50011"/>
    </source>
</evidence>
<dbReference type="CDD" id="cd00063">
    <property type="entry name" value="FN3"/>
    <property type="match status" value="1"/>
</dbReference>
<dbReference type="InterPro" id="IPR000719">
    <property type="entry name" value="Prot_kinase_dom"/>
</dbReference>
<feature type="domain" description="Protein kinase" evidence="8">
    <location>
        <begin position="1557"/>
        <end position="1812"/>
    </location>
</feature>
<feature type="region of interest" description="Disordered" evidence="7">
    <location>
        <begin position="109"/>
        <end position="179"/>
    </location>
</feature>
<dbReference type="Pfam" id="PF00041">
    <property type="entry name" value="fn3"/>
    <property type="match status" value="1"/>
</dbReference>
<dbReference type="InterPro" id="IPR036116">
    <property type="entry name" value="FN3_sf"/>
</dbReference>
<reference evidence="12" key="1">
    <citation type="submission" date="2025-08" db="UniProtKB">
        <authorList>
            <consortium name="RefSeq"/>
        </authorList>
    </citation>
    <scope>IDENTIFICATION</scope>
    <source>
        <tissue evidence="12">Muscle</tissue>
    </source>
</reference>
<dbReference type="InterPro" id="IPR013098">
    <property type="entry name" value="Ig_I-set"/>
</dbReference>
<accession>A0ABM1SQB5</accession>
<comment type="similarity">
    <text evidence="1">Belongs to the protein kinase superfamily. CAMK Ser/Thr protein kinase family.</text>
</comment>
<feature type="compositionally biased region" description="Polar residues" evidence="7">
    <location>
        <begin position="385"/>
        <end position="398"/>
    </location>
</feature>
<dbReference type="SUPFAM" id="SSF49265">
    <property type="entry name" value="Fibronectin type III"/>
    <property type="match status" value="1"/>
</dbReference>
<feature type="compositionally biased region" description="Basic and acidic residues" evidence="7">
    <location>
        <begin position="748"/>
        <end position="788"/>
    </location>
</feature>
<feature type="region of interest" description="Disordered" evidence="7">
    <location>
        <begin position="604"/>
        <end position="638"/>
    </location>
</feature>
<feature type="compositionally biased region" description="Low complexity" evidence="7">
    <location>
        <begin position="819"/>
        <end position="834"/>
    </location>
</feature>
<feature type="compositionally biased region" description="Polar residues" evidence="7">
    <location>
        <begin position="838"/>
        <end position="848"/>
    </location>
</feature>
<sequence>MAVSRNNLNCSGSFSSPTFTRPLKDVYIALGEPVTLECCVRGYPIPHVWWERSGRKIGSSRQLHIERSGEKCRLHIKATSENEKGKYCCVASNKAGSSQTMATVFLNERNTSESTSSPHCKKNRDSEKCSTLPHGGRNECSVTSSRALSPVKPTRTPSPCGLRNKPVCEPSSPSSSKPLVSFQRVQKADITPTKCPNNVPEHKERISRTIHRSENFINLAKQKKAIESTGPAPSATSRVKSDKDSGKSKCTSVLEVRFSPSKMVPISKTNDFSSQTRSKISTVALNKVSVRGPVPSNKSSSISVTPKIYTNNMSTSSNSDNSSVSFSKSSPLGPSNKITKPTVKLKTLHPSTGTLSKPLTTSSSRKPQSIPIITNTPKHSDAQNKSKTFLNSSKPCSSVASEKLGIPQKTKKPSGNFQQSATSAIKPTTTSTIMHLARTKNVFPAECREKSSHSNLNTSRLQKPEENDSISNPQITKFASLGNASSRKPSNTMHINEKNATDFATVKVPKNIDILQSSANLSLDDSSKCLNERKNVSVDHINNIENRKKSSVSFSIIPEKTLVDRKNIQESSGATELAKHFNFGPTSSVESKANTKGSYNFQVEDSGRMKNKLNSSESTSDEISKNITNKRNENDSASVDFTKSKTAVYELRNCLSDESVRMRTDKYNLHDFSLDEFVKMKTDNNKPILRNSLSSECIEVSANKLNLHDPVLDKPVKKAAENKCNAYNFSFDLEIENKPNLPNSSVKESSKTIESKQGLHESSLEVPELKPLLDDRNTTIEHDPESKPNRKMTNSSSPLTNDLVSISSSGVKNIVSGTSPSNKNSINKSKGSPKVPSTLPTTSWLMSGPSKSFSQSTSSIPNYCKSFSVSAPATPVCENWSFPGQSEVSEISVAHPSVLTKHSSQHSIRRRPKAPEFLLPPRSKVVNEGEGVRFLCSAVGCPEPTVVWQYNGRDLSSGDSITVSQKESLHTLEIRPVKAQDAGKYVVKLKNSLGTAEAFAYLEVRVLEETTTPPKVIRPLNDGTAEDEKPYTLSCEVTGAPPPSVRWYKDGKPLKQSLDFKLIFDGQTATLAIKEVFPEDEGEYECVAKNNEGEVKTSCILMVKENFEGLQQVAGEGEPPVFTQTLEDLEVIDGASVTLTVHVKGTPPIEITWVHNYQEIKNCSDFRYVSSPDGTTHTLVIADIFPEDAGLYTCEAYNVYGEEETSCKLSVKDRFTENGHASNQECAFYSPELSTEMHDKTTNGVRSPRTSTPRKPVNDVGEKSQSVAPQYKEPPKRNDSKALIKTAVYRTESGRIRQRPPAEANGNFEADQEIECFPPTVNRSGRSKVTAFPRLTPAQILKGPQSVAVLVGDTITLRAHFVGSPPPSVTWIKGGKILKTDERKTIEHHEGLSVVTIKDLVADDSGKYVVAVENSGGSDCHFASVAVEGPPDPPAGKPNVSDVTSHSLVLSWYGSTFDGGSIITGYIVEMCTLPDKKWSRITAACHSTSYVVRDLLSERRYAFRVCAENVHGVSEPSKQSDPVFITENLEMEDEEDFKPLNYAEVQIEEGCGFYEYFDLKEEVGKGRFGTVYRCIEKSTGIERAAKIVRCVKSKDKEKVREEIYVMNKLRHPKLLQLTAAYENTKETVLVMEYISGGELFERVIADDFVLTERDCILFMRQICDGVRYMHDNNVVHLDLKPENILCKTQTSHQIKLIDFGLAREYSPSGDLRVLFGTPEFVAPEIISYEPVSPFSDMWSVGVICYVLLSGLSPFMGENDAETFTNITKAEFDFEDEAFDAITQDAKEFISQLLIKRPNKRLTAEQCLCHKWLKLEDRKTKTVQLPTDKLKKFIIRRKWQKTGNAIRALGRMVTLSGVSASRSSVGSSSGYQSSYGSLSDSESSLSSVFYPSKTIKESVAPWIIREQEEEEAYFSGDNYTKDADFTDSQRGSKSVNGEKTSVRMKKTLDQTLRKVRPKTDGKDSSSFEAPYFIKKLKKEVQVREGGRIRLQVQVDGNPEPSVAWFVGDKRIDADSRHREYRLSNGVYTLEIDNCCQTDRGEYICVVKNNMGEQKCRGSLTVLKR</sequence>
<feature type="compositionally biased region" description="Low complexity" evidence="7">
    <location>
        <begin position="312"/>
        <end position="336"/>
    </location>
</feature>
<feature type="region of interest" description="Disordered" evidence="7">
    <location>
        <begin position="1234"/>
        <end position="1278"/>
    </location>
</feature>
<feature type="region of interest" description="Disordered" evidence="7">
    <location>
        <begin position="312"/>
        <end position="398"/>
    </location>
</feature>
<evidence type="ECO:0000256" key="5">
    <source>
        <dbReference type="ARBA" id="ARBA00023319"/>
    </source>
</evidence>
<evidence type="ECO:0000256" key="6">
    <source>
        <dbReference type="PROSITE-ProRule" id="PRU10141"/>
    </source>
</evidence>
<dbReference type="PROSITE" id="PS00107">
    <property type="entry name" value="PROTEIN_KINASE_ATP"/>
    <property type="match status" value="1"/>
</dbReference>
<feature type="compositionally biased region" description="Polar residues" evidence="7">
    <location>
        <begin position="109"/>
        <end position="118"/>
    </location>
</feature>
<feature type="domain" description="Ig-like" evidence="9">
    <location>
        <begin position="1333"/>
        <end position="1426"/>
    </location>
</feature>
<dbReference type="InterPro" id="IPR007110">
    <property type="entry name" value="Ig-like_dom"/>
</dbReference>
<dbReference type="PROSITE" id="PS50853">
    <property type="entry name" value="FN3"/>
    <property type="match status" value="1"/>
</dbReference>
<feature type="compositionally biased region" description="Polar residues" evidence="7">
    <location>
        <begin position="349"/>
        <end position="377"/>
    </location>
</feature>
<evidence type="ECO:0000259" key="10">
    <source>
        <dbReference type="PROSITE" id="PS50853"/>
    </source>
</evidence>
<keyword evidence="11" id="KW-1185">Reference proteome</keyword>
<dbReference type="PROSITE" id="PS00108">
    <property type="entry name" value="PROTEIN_KINASE_ST"/>
    <property type="match status" value="1"/>
</dbReference>
<keyword evidence="3 6" id="KW-0547">Nucleotide-binding</keyword>
<dbReference type="PANTHER" id="PTHR47633:SF7">
    <property type="entry name" value="TITIN HOMOLOG"/>
    <property type="match status" value="1"/>
</dbReference>
<evidence type="ECO:0000256" key="4">
    <source>
        <dbReference type="ARBA" id="ARBA00022840"/>
    </source>
</evidence>
<dbReference type="Gene3D" id="2.60.40.10">
    <property type="entry name" value="Immunoglobulins"/>
    <property type="match status" value="7"/>
</dbReference>
<protein>
    <submittedName>
        <fullName evidence="12">Myosin light chain kinase, smooth muscle-like</fullName>
    </submittedName>
</protein>
<evidence type="ECO:0000256" key="7">
    <source>
        <dbReference type="SAM" id="MobiDB-lite"/>
    </source>
</evidence>
<feature type="region of interest" description="Disordered" evidence="7">
    <location>
        <begin position="446"/>
        <end position="473"/>
    </location>
</feature>
<dbReference type="InterPro" id="IPR003599">
    <property type="entry name" value="Ig_sub"/>
</dbReference>
<feature type="domain" description="Ig-like" evidence="9">
    <location>
        <begin position="1120"/>
        <end position="1210"/>
    </location>
</feature>
<dbReference type="Gene3D" id="1.10.510.10">
    <property type="entry name" value="Transferase(Phosphotransferase) domain 1"/>
    <property type="match status" value="1"/>
</dbReference>
<evidence type="ECO:0000313" key="11">
    <source>
        <dbReference type="Proteomes" id="UP000694941"/>
    </source>
</evidence>
<dbReference type="Pfam" id="PF07679">
    <property type="entry name" value="I-set"/>
    <property type="match status" value="6"/>
</dbReference>
<evidence type="ECO:0000259" key="9">
    <source>
        <dbReference type="PROSITE" id="PS50835"/>
    </source>
</evidence>
<dbReference type="Gene3D" id="3.30.200.20">
    <property type="entry name" value="Phosphorylase Kinase, domain 1"/>
    <property type="match status" value="1"/>
</dbReference>
<dbReference type="Pfam" id="PF00069">
    <property type="entry name" value="Pkinase"/>
    <property type="match status" value="1"/>
</dbReference>
<dbReference type="InterPro" id="IPR003961">
    <property type="entry name" value="FN3_dom"/>
</dbReference>
<dbReference type="InterPro" id="IPR036179">
    <property type="entry name" value="Ig-like_dom_sf"/>
</dbReference>
<dbReference type="PANTHER" id="PTHR47633">
    <property type="entry name" value="IMMUNOGLOBULIN"/>
    <property type="match status" value="1"/>
</dbReference>
<keyword evidence="5" id="KW-0393">Immunoglobulin domain</keyword>
<dbReference type="PROSITE" id="PS50835">
    <property type="entry name" value="IG_LIKE"/>
    <property type="match status" value="6"/>
</dbReference>